<dbReference type="Pfam" id="PF02353">
    <property type="entry name" value="CMAS"/>
    <property type="match status" value="1"/>
</dbReference>
<dbReference type="Proteomes" id="UP001597033">
    <property type="component" value="Unassembled WGS sequence"/>
</dbReference>
<evidence type="ECO:0000313" key="2">
    <source>
        <dbReference type="Proteomes" id="UP001597033"/>
    </source>
</evidence>
<dbReference type="GO" id="GO:0032259">
    <property type="term" value="P:methylation"/>
    <property type="evidence" value="ECO:0007669"/>
    <property type="project" value="UniProtKB-KW"/>
</dbReference>
<keyword evidence="1" id="KW-0489">Methyltransferase</keyword>
<name>A0ABW3LXF7_9GAMM</name>
<protein>
    <submittedName>
        <fullName evidence="1">SAM-dependent methyltransferase</fullName>
        <ecNumber evidence="1">2.1.1.-</ecNumber>
    </submittedName>
</protein>
<organism evidence="1 2">
    <name type="scientific">Pseudoxanthomonas kaohsiungensis</name>
    <dbReference type="NCBI Taxonomy" id="283923"/>
    <lineage>
        <taxon>Bacteria</taxon>
        <taxon>Pseudomonadati</taxon>
        <taxon>Pseudomonadota</taxon>
        <taxon>Gammaproteobacteria</taxon>
        <taxon>Lysobacterales</taxon>
        <taxon>Lysobacteraceae</taxon>
        <taxon>Pseudoxanthomonas</taxon>
    </lineage>
</organism>
<sequence length="362" mass="40479">MSLAIPSARMPHAHAPEPGLAGLAERGWLPDAAVRLGIRRLCAQRLRECLAGGAAAQQARHQRLVEALGRMPLAVHTEAANAQHYEVPAAFFERCLGPALKYSACLFERPDSTLAEAEEAMLALYGQRAGLADGMDILELGCGWGSLTLWMARRYPGARITAVSNSHSQRAWIEARCAAEGLDNVRVVTCDVNALELPAGSFDRCVSVEMFEHVSNHAALLARIARWLRADGRLFVHIFVHRLAAYPFDTEGQDNWMGRHFFTGGLMPAADTLLHLQRDLVLERRWLVDGTHYQRTADAWLANQDRHRDALLPILAQAYGGDAAARLWFQRWRMFWMACAELFGYEDGQQWLVAHYLFAPRT</sequence>
<proteinExistence type="predicted"/>
<reference evidence="2" key="1">
    <citation type="journal article" date="2019" name="Int. J. Syst. Evol. Microbiol.">
        <title>The Global Catalogue of Microorganisms (GCM) 10K type strain sequencing project: providing services to taxonomists for standard genome sequencing and annotation.</title>
        <authorList>
            <consortium name="The Broad Institute Genomics Platform"/>
            <consortium name="The Broad Institute Genome Sequencing Center for Infectious Disease"/>
            <person name="Wu L."/>
            <person name="Ma J."/>
        </authorList>
    </citation>
    <scope>NUCLEOTIDE SEQUENCE [LARGE SCALE GENOMIC DNA]</scope>
    <source>
        <strain evidence="2">CCUG 55854</strain>
    </source>
</reference>
<dbReference type="EMBL" id="JBHTKN010000004">
    <property type="protein sequence ID" value="MFD1042266.1"/>
    <property type="molecule type" value="Genomic_DNA"/>
</dbReference>
<dbReference type="SUPFAM" id="SSF53335">
    <property type="entry name" value="S-adenosyl-L-methionine-dependent methyltransferases"/>
    <property type="match status" value="1"/>
</dbReference>
<keyword evidence="2" id="KW-1185">Reference proteome</keyword>
<dbReference type="PANTHER" id="PTHR43832:SF1">
    <property type="entry name" value="S-ADENOSYL-L-METHIONINE-DEPENDENT METHYLTRANSFERASES SUPERFAMILY PROTEIN"/>
    <property type="match status" value="1"/>
</dbReference>
<accession>A0ABW3LXF7</accession>
<gene>
    <name evidence="1" type="ORF">ACFQ2N_07885</name>
</gene>
<dbReference type="GO" id="GO:0008168">
    <property type="term" value="F:methyltransferase activity"/>
    <property type="evidence" value="ECO:0007669"/>
    <property type="project" value="UniProtKB-KW"/>
</dbReference>
<dbReference type="PANTHER" id="PTHR43832">
    <property type="match status" value="1"/>
</dbReference>
<evidence type="ECO:0000313" key="1">
    <source>
        <dbReference type="EMBL" id="MFD1042266.1"/>
    </source>
</evidence>
<dbReference type="EC" id="2.1.1.-" evidence="1"/>
<dbReference type="Gene3D" id="3.40.50.150">
    <property type="entry name" value="Vaccinia Virus protein VP39"/>
    <property type="match status" value="1"/>
</dbReference>
<keyword evidence="1" id="KW-0808">Transferase</keyword>
<comment type="caution">
    <text evidence="1">The sequence shown here is derived from an EMBL/GenBank/DDBJ whole genome shotgun (WGS) entry which is preliminary data.</text>
</comment>
<dbReference type="RefSeq" id="WP_162375814.1">
    <property type="nucleotide sequence ID" value="NZ_JBHTKN010000004.1"/>
</dbReference>
<dbReference type="CDD" id="cd02440">
    <property type="entry name" value="AdoMet_MTases"/>
    <property type="match status" value="1"/>
</dbReference>
<dbReference type="InterPro" id="IPR029063">
    <property type="entry name" value="SAM-dependent_MTases_sf"/>
</dbReference>